<evidence type="ECO:0000313" key="2">
    <source>
        <dbReference type="Proteomes" id="UP001235513"/>
    </source>
</evidence>
<organism evidence="1 2">
    <name type="scientific">Chryseobacterium lathyri</name>
    <dbReference type="NCBI Taxonomy" id="395933"/>
    <lineage>
        <taxon>Bacteria</taxon>
        <taxon>Pseudomonadati</taxon>
        <taxon>Bacteroidota</taxon>
        <taxon>Flavobacteriia</taxon>
        <taxon>Flavobacteriales</taxon>
        <taxon>Weeksellaceae</taxon>
        <taxon>Chryseobacterium group</taxon>
        <taxon>Chryseobacterium</taxon>
    </lineage>
</organism>
<comment type="caution">
    <text evidence="1">The sequence shown here is derived from an EMBL/GenBank/DDBJ whole genome shotgun (WGS) entry which is preliminary data.</text>
</comment>
<dbReference type="Proteomes" id="UP001235513">
    <property type="component" value="Unassembled WGS sequence"/>
</dbReference>
<protein>
    <submittedName>
        <fullName evidence="1">Uncharacterized protein</fullName>
    </submittedName>
</protein>
<gene>
    <name evidence="1" type="ORF">J2T04_003573</name>
</gene>
<keyword evidence="2" id="KW-1185">Reference proteome</keyword>
<name>A0ABT9SS89_9FLAO</name>
<dbReference type="RefSeq" id="WP_306845921.1">
    <property type="nucleotide sequence ID" value="NZ_JAUSRL010000007.1"/>
</dbReference>
<reference evidence="1 2" key="1">
    <citation type="submission" date="2023-07" db="EMBL/GenBank/DDBJ databases">
        <title>Sorghum-associated microbial communities from plants grown in Nebraska, USA.</title>
        <authorList>
            <person name="Schachtman D."/>
        </authorList>
    </citation>
    <scope>NUCLEOTIDE SEQUENCE [LARGE SCALE GENOMIC DNA]</scope>
    <source>
        <strain evidence="1 2">CC351</strain>
    </source>
</reference>
<proteinExistence type="predicted"/>
<evidence type="ECO:0000313" key="1">
    <source>
        <dbReference type="EMBL" id="MDP9961661.1"/>
    </source>
</evidence>
<dbReference type="EMBL" id="JAUSRL010000007">
    <property type="protein sequence ID" value="MDP9961661.1"/>
    <property type="molecule type" value="Genomic_DNA"/>
</dbReference>
<accession>A0ABT9SS89</accession>
<sequence>MKQKYIRNKKVVTDFEKQIGFEFETDYKILLYERNNGLIIGNVYNPWGNYLEVSIDPKYEIDLEQLKYKLKRFLKQENDRIWNTLIEFINQIDCINEDNYE</sequence>